<dbReference type="GO" id="GO:0000791">
    <property type="term" value="C:euchromatin"/>
    <property type="evidence" value="ECO:0007669"/>
    <property type="project" value="EnsemblMetazoa"/>
</dbReference>
<dbReference type="Pfam" id="PF11942">
    <property type="entry name" value="Spt5_N"/>
    <property type="match status" value="1"/>
</dbReference>
<dbReference type="InterPro" id="IPR014722">
    <property type="entry name" value="Rib_uL2_dom2"/>
</dbReference>
<dbReference type="PANTHER" id="PTHR11125:SF7">
    <property type="entry name" value="TRANSCRIPTION ELONGATION FACTOR SPT5"/>
    <property type="match status" value="1"/>
</dbReference>
<dbReference type="InParanoid" id="A8X0M4"/>
<dbReference type="HOGENOM" id="CLU_003537_0_0_1"/>
<feature type="domain" description="KOW" evidence="14">
    <location>
        <begin position="429"/>
        <end position="456"/>
    </location>
</feature>
<feature type="domain" description="NusG-like N-terminal" evidence="13">
    <location>
        <begin position="186"/>
        <end position="280"/>
    </location>
</feature>
<dbReference type="InterPro" id="IPR006645">
    <property type="entry name" value="NGN-like_dom"/>
</dbReference>
<dbReference type="FunCoup" id="A8X0M4">
    <property type="interactions" value="3014"/>
</dbReference>
<dbReference type="InterPro" id="IPR024945">
    <property type="entry name" value="Spt5_C_dom"/>
</dbReference>
<protein>
    <recommendedName>
        <fullName evidence="3 11">Transcription elongation factor SPT5</fullName>
    </recommendedName>
</protein>
<keyword evidence="9 11" id="KW-0804">Transcription</keyword>
<dbReference type="Pfam" id="PF23037">
    <property type="entry name" value="KOWx_SPT5"/>
    <property type="match status" value="1"/>
</dbReference>
<dbReference type="InterPro" id="IPR041978">
    <property type="entry name" value="KOW_Spt5_5"/>
</dbReference>
<comment type="subcellular location">
    <subcellularLocation>
        <location evidence="1 11">Nucleus</location>
    </subcellularLocation>
</comment>
<feature type="domain" description="KOW" evidence="14">
    <location>
        <begin position="1182"/>
        <end position="1209"/>
    </location>
</feature>
<dbReference type="InterPro" id="IPR036735">
    <property type="entry name" value="NGN_dom_sf"/>
</dbReference>
<dbReference type="InterPro" id="IPR008991">
    <property type="entry name" value="Translation_prot_SH3-like_sf"/>
</dbReference>
<dbReference type="CDD" id="cd06085">
    <property type="entry name" value="KOW_Spt5_5"/>
    <property type="match status" value="1"/>
</dbReference>
<feature type="compositionally biased region" description="Polar residues" evidence="12">
    <location>
        <begin position="696"/>
        <end position="726"/>
    </location>
</feature>
<dbReference type="CDD" id="cd06082">
    <property type="entry name" value="KOW_Spt5_2"/>
    <property type="match status" value="1"/>
</dbReference>
<evidence type="ECO:0000313" key="16">
    <source>
        <dbReference type="EMBL" id="CAP26184.2"/>
    </source>
</evidence>
<evidence type="ECO:0000256" key="3">
    <source>
        <dbReference type="ARBA" id="ARBA00020181"/>
    </source>
</evidence>
<evidence type="ECO:0000256" key="8">
    <source>
        <dbReference type="ARBA" id="ARBA00023159"/>
    </source>
</evidence>
<dbReference type="FunFam" id="3.30.70.940:FF:000005">
    <property type="entry name" value="Transcription elongation factor SPT5"/>
    <property type="match status" value="1"/>
</dbReference>
<dbReference type="FunFam" id="2.30.30.30:FF:000018">
    <property type="entry name" value="Transcription elongation factor SPT5"/>
    <property type="match status" value="1"/>
</dbReference>
<dbReference type="PANTHER" id="PTHR11125">
    <property type="entry name" value="SUPPRESSOR OF TY 5"/>
    <property type="match status" value="1"/>
</dbReference>
<keyword evidence="4" id="KW-0678">Repressor</keyword>
<dbReference type="InterPro" id="IPR005100">
    <property type="entry name" value="NGN-domain"/>
</dbReference>
<proteinExistence type="inferred from homology"/>
<dbReference type="Gene3D" id="3.30.70.940">
    <property type="entry name" value="NusG, N-terminal domain"/>
    <property type="match status" value="1"/>
</dbReference>
<dbReference type="WormBase" id="CBG06217">
    <property type="protein sequence ID" value="CBP39725"/>
    <property type="gene ID" value="WBGene00028524"/>
    <property type="gene designation" value="Cbr-spt-5"/>
</dbReference>
<feature type="domain" description="Spt5 C-terminal" evidence="15">
    <location>
        <begin position="952"/>
        <end position="1100"/>
    </location>
</feature>
<feature type="domain" description="Spt5 C-terminal" evidence="15">
    <location>
        <begin position="815"/>
        <end position="945"/>
    </location>
</feature>
<feature type="compositionally biased region" description="Polar residues" evidence="12">
    <location>
        <begin position="960"/>
        <end position="977"/>
    </location>
</feature>
<evidence type="ECO:0000256" key="2">
    <source>
        <dbReference type="ARBA" id="ARBA00006956"/>
    </source>
</evidence>
<dbReference type="GO" id="GO:0006368">
    <property type="term" value="P:transcription elongation by RNA polymerase II"/>
    <property type="evidence" value="ECO:0000318"/>
    <property type="project" value="GO_Central"/>
</dbReference>
<dbReference type="InterPro" id="IPR039385">
    <property type="entry name" value="NGN_Euk"/>
</dbReference>
<feature type="domain" description="KOW" evidence="14">
    <location>
        <begin position="604"/>
        <end position="638"/>
    </location>
</feature>
<dbReference type="Pfam" id="PF12815">
    <property type="entry name" value="CTD"/>
    <property type="match status" value="2"/>
</dbReference>
<evidence type="ECO:0000256" key="12">
    <source>
        <dbReference type="SAM" id="MobiDB-lite"/>
    </source>
</evidence>
<evidence type="ECO:0000256" key="6">
    <source>
        <dbReference type="ARBA" id="ARBA00022737"/>
    </source>
</evidence>
<dbReference type="Pfam" id="PF23291">
    <property type="entry name" value="KOW4_SPT5"/>
    <property type="match status" value="1"/>
</dbReference>
<dbReference type="SMART" id="SM00738">
    <property type="entry name" value="NGN"/>
    <property type="match status" value="1"/>
</dbReference>
<feature type="region of interest" description="Disordered" evidence="12">
    <location>
        <begin position="853"/>
        <end position="1055"/>
    </location>
</feature>
<feature type="region of interest" description="Disordered" evidence="12">
    <location>
        <begin position="1"/>
        <end position="113"/>
    </location>
</feature>
<evidence type="ECO:0000256" key="4">
    <source>
        <dbReference type="ARBA" id="ARBA00022491"/>
    </source>
</evidence>
<dbReference type="GO" id="GO:0032044">
    <property type="term" value="C:DSIF complex"/>
    <property type="evidence" value="ECO:0000318"/>
    <property type="project" value="GO_Central"/>
</dbReference>
<keyword evidence="17" id="KW-1185">Reference proteome</keyword>
<dbReference type="Pfam" id="PF03439">
    <property type="entry name" value="Spt5-NGN"/>
    <property type="match status" value="1"/>
</dbReference>
<dbReference type="AlphaFoldDB" id="A8X0M4"/>
<dbReference type="InterPro" id="IPR041975">
    <property type="entry name" value="KOW_Spt5_2"/>
</dbReference>
<accession>A8X0M4</accession>
<feature type="region of interest" description="Disordered" evidence="12">
    <location>
        <begin position="678"/>
        <end position="726"/>
    </location>
</feature>
<evidence type="ECO:0000256" key="5">
    <source>
        <dbReference type="ARBA" id="ARBA00022553"/>
    </source>
</evidence>
<dbReference type="GO" id="GO:0032784">
    <property type="term" value="P:regulation of DNA-templated transcription elongation"/>
    <property type="evidence" value="ECO:0007669"/>
    <property type="project" value="InterPro"/>
</dbReference>
<dbReference type="Pfam" id="PF23288">
    <property type="entry name" value="KOW6_SPT5"/>
    <property type="match status" value="1"/>
</dbReference>
<evidence type="ECO:0000256" key="1">
    <source>
        <dbReference type="ARBA" id="ARBA00004123"/>
    </source>
</evidence>
<feature type="domain" description="KOW" evidence="14">
    <location>
        <begin position="733"/>
        <end position="760"/>
    </location>
</feature>
<sequence>MSSDESDVASIKEEEDTTLSDDDNSDVEIKSSKKDRKRKIASDSEKSGSENDDDDEENDDDDEDENVSSKKKNKKRKKKAPSGRDFLAWDVEVDDEDEDDDNDYDDEDDPRMNAMNEREEAERAMKEMEMNQRNRDRFKFQNMSEDEVQKYFENKYKADKNSGDYDDEDSAMDDISKNSHLPSTKDPNLWIVKCRMGEEKLVAMHLMRKCLAVENSNEVKQMVPFQIKSVVVKEGLRGMIYIEAFKQSHVMSAIEGFSALNQFNITMVPIKDMVDVLRVVKDIPQLKLGSYVRLKRTMYKDDLAVVDLVDIAQNRVNLKLIPRVDYQRRRGAMRTEADKTYKLKRRPMPKLFDQDAIKEVGGEIVTDGDFIMFEGNHYRRGFLYKYFPINAVQADGVKPTLAELEKFQESSDDLKRELETTSLKDTENPFVPGDIVEVKAGELVNLRGKVMTVDGTKVVMMPDQEDLKEAITLNASELRKYFKEGDHAKVISGRYEGQTGLIVRVKDSTAIVLADLGMEELKVRVRDLQLCADVTTGVDSLGQFQYRDLVQLDHTGTVGVIIRLEKEHLEVLNMHGTVNRIKPQAIISKKDVRFAKVLDSQNNSVEAKDIVRVISGVNYKENESDDDPVGEVLYAFRGTVFIYARKIAKNGGVLVCKPKQLLLQGAKKTSNAPMVARMASPNPMASPRHSAGGMTPGSQDGMSSRGSVGGQTPRQNQNRHFGTANQQKVRRDLTIIGKNVRITKGPMKGLFGIVRDATEDTVRVELHTQCRTISVDRARVMVVGDTGITHTSGGSSFYNTAKTPMRDSSKTPMYGSKTPMYGAQTPMYGAMTPHAGDRTPHYSAMTPAYDGGRTPAYGDGGRTPAYGSKTPAYGDHDEHSSSRTPAYGNESGRTPAYGNESGRTPAYGSDSSRTLAYGKETGRTPAYGNESSKTPAYGSDSSRTPAYGSVDSGRTPAYDQDSSSHSSKTPSYDSSKTPAYGNDYETPMSPTYEPEPADTYNNAPARTPGFDSGRTPGYETYDSGSPTYDPEPAAGAEDDIGDTSSPRYDSPPLSYSAPTPGAMINPATPGAYHVNTPGPFVAPMTPGSGGGYDQYVAPSPYMGGGYDTNNYSSAGEEKIPDHFLSQGHWVMANLYVTIKEHDPRYNDREAIVQNVENGRVEIYVPDLKINLEVEFDQIQPTKPAAGDYARVIFGEDGGHSGQVVSKEGCDALIRSMTDVRDMRSINIGNCCKMHDGGS</sequence>
<evidence type="ECO:0000313" key="17">
    <source>
        <dbReference type="Proteomes" id="UP000008549"/>
    </source>
</evidence>
<dbReference type="InterPro" id="IPR039659">
    <property type="entry name" value="SPT5"/>
</dbReference>
<evidence type="ECO:0000256" key="7">
    <source>
        <dbReference type="ARBA" id="ARBA00023015"/>
    </source>
</evidence>
<dbReference type="Pfam" id="PF23042">
    <property type="entry name" value="KOW1_SPT5"/>
    <property type="match status" value="1"/>
</dbReference>
<dbReference type="InterPro" id="IPR041980">
    <property type="entry name" value="KOW_Spt5_6_metazoa"/>
</dbReference>
<evidence type="ECO:0000313" key="18">
    <source>
        <dbReference type="WormBase" id="CBG06217"/>
    </source>
</evidence>
<feature type="domain" description="KOW" evidence="14">
    <location>
        <begin position="481"/>
        <end position="508"/>
    </location>
</feature>
<dbReference type="CDD" id="cd06081">
    <property type="entry name" value="KOW_Spt5_1"/>
    <property type="match status" value="1"/>
</dbReference>
<keyword evidence="8" id="KW-0010">Activator</keyword>
<dbReference type="SMART" id="SM00739">
    <property type="entry name" value="KOW"/>
    <property type="match status" value="5"/>
</dbReference>
<dbReference type="Pfam" id="PF00467">
    <property type="entry name" value="KOW"/>
    <property type="match status" value="1"/>
</dbReference>
<dbReference type="FunFam" id="2.30.30.30:FF:000013">
    <property type="entry name" value="Transcription elongation factor SPT5"/>
    <property type="match status" value="1"/>
</dbReference>
<dbReference type="CDD" id="cd06084">
    <property type="entry name" value="KOW_Spt5_4"/>
    <property type="match status" value="1"/>
</dbReference>
<dbReference type="CDD" id="cd09888">
    <property type="entry name" value="NGN_Euk"/>
    <property type="match status" value="1"/>
</dbReference>
<name>A8X0M4_CAEBR</name>
<evidence type="ECO:0000259" key="14">
    <source>
        <dbReference type="SMART" id="SM00739"/>
    </source>
</evidence>
<comment type="similarity">
    <text evidence="2 11">Belongs to the SPT5 family.</text>
</comment>
<dbReference type="FunFam" id="2.30.30.30:FF:000079">
    <property type="entry name" value="Transcription elongation factor SPT5"/>
    <property type="match status" value="1"/>
</dbReference>
<dbReference type="InterPro" id="IPR022581">
    <property type="entry name" value="Spt5_N"/>
</dbReference>
<dbReference type="InterPro" id="IPR017071">
    <property type="entry name" value="TF_Spt5_eukaryote"/>
</dbReference>
<dbReference type="GO" id="GO:0003729">
    <property type="term" value="F:mRNA binding"/>
    <property type="evidence" value="ECO:0000318"/>
    <property type="project" value="GO_Central"/>
</dbReference>
<dbReference type="InterPro" id="IPR005824">
    <property type="entry name" value="KOW"/>
</dbReference>
<dbReference type="eggNOG" id="KOG1999">
    <property type="taxonomic scope" value="Eukaryota"/>
</dbReference>
<gene>
    <name evidence="18" type="primary">spt-5</name>
    <name evidence="16" type="synonym">Cbr-spt-5</name>
    <name evidence="18" type="ORF">CBG06217</name>
    <name evidence="16" type="ORF">CBG_06217</name>
</gene>
<feature type="compositionally biased region" description="Acidic residues" evidence="12">
    <location>
        <begin position="91"/>
        <end position="109"/>
    </location>
</feature>
<keyword evidence="6" id="KW-0677">Repeat</keyword>
<evidence type="ECO:0000256" key="10">
    <source>
        <dbReference type="ARBA" id="ARBA00023242"/>
    </source>
</evidence>
<evidence type="ECO:0000259" key="13">
    <source>
        <dbReference type="SMART" id="SM00738"/>
    </source>
</evidence>
<feature type="compositionally biased region" description="Basic and acidic residues" evidence="12">
    <location>
        <begin position="40"/>
        <end position="49"/>
    </location>
</feature>
<dbReference type="InterPro" id="IPR041977">
    <property type="entry name" value="KOW_Spt5_4"/>
</dbReference>
<dbReference type="Proteomes" id="UP000008549">
    <property type="component" value="Unassembled WGS sequence"/>
</dbReference>
<dbReference type="InterPro" id="IPR041976">
    <property type="entry name" value="KOW_Spt5_3"/>
</dbReference>
<dbReference type="OMA" id="FLAWDVE"/>
<feature type="compositionally biased region" description="Polar residues" evidence="12">
    <location>
        <begin position="929"/>
        <end position="944"/>
    </location>
</feature>
<dbReference type="Gene3D" id="2.30.30.30">
    <property type="match status" value="3"/>
</dbReference>
<feature type="compositionally biased region" description="Acidic residues" evidence="12">
    <location>
        <begin position="50"/>
        <end position="66"/>
    </location>
</feature>
<keyword evidence="10 11" id="KW-0539">Nucleus</keyword>
<keyword evidence="5" id="KW-0597">Phosphoprotein</keyword>
<evidence type="ECO:0000256" key="9">
    <source>
        <dbReference type="ARBA" id="ARBA00023163"/>
    </source>
</evidence>
<dbReference type="InterPro" id="IPR057936">
    <property type="entry name" value="KOWx_Spt5"/>
</dbReference>
<dbReference type="CDD" id="cd06083">
    <property type="entry name" value="KOW_Spt5_3"/>
    <property type="match status" value="1"/>
</dbReference>
<dbReference type="PIRSF" id="PIRSF036945">
    <property type="entry name" value="Spt5"/>
    <property type="match status" value="1"/>
</dbReference>
<dbReference type="SMART" id="SM01104">
    <property type="entry name" value="CTD"/>
    <property type="match status" value="2"/>
</dbReference>
<dbReference type="SUPFAM" id="SSF50104">
    <property type="entry name" value="Translation proteins SH3-like domain"/>
    <property type="match status" value="1"/>
</dbReference>
<dbReference type="GO" id="GO:0006357">
    <property type="term" value="P:regulation of transcription by RNA polymerase II"/>
    <property type="evidence" value="ECO:0007669"/>
    <property type="project" value="InterPro"/>
</dbReference>
<dbReference type="Pfam" id="PF23290">
    <property type="entry name" value="KOW5_SPT5"/>
    <property type="match status" value="1"/>
</dbReference>
<organism evidence="16 17">
    <name type="scientific">Caenorhabditis briggsae</name>
    <dbReference type="NCBI Taxonomy" id="6238"/>
    <lineage>
        <taxon>Eukaryota</taxon>
        <taxon>Metazoa</taxon>
        <taxon>Ecdysozoa</taxon>
        <taxon>Nematoda</taxon>
        <taxon>Chromadorea</taxon>
        <taxon>Rhabditida</taxon>
        <taxon>Rhabditina</taxon>
        <taxon>Rhabditomorpha</taxon>
        <taxon>Rhabditoidea</taxon>
        <taxon>Rhabditidae</taxon>
        <taxon>Peloderinae</taxon>
        <taxon>Caenorhabditis</taxon>
    </lineage>
</organism>
<dbReference type="InterPro" id="IPR041973">
    <property type="entry name" value="KOW_Spt5_1"/>
</dbReference>
<dbReference type="EMBL" id="HE600986">
    <property type="protein sequence ID" value="CAP26184.2"/>
    <property type="molecule type" value="Genomic_DNA"/>
</dbReference>
<dbReference type="STRING" id="6238.A8X0M4"/>
<reference evidence="16 17" key="2">
    <citation type="journal article" date="2011" name="PLoS Genet.">
        <title>Caenorhabditis briggsae recombinant inbred line genotypes reveal inter-strain incompatibility and the evolution of recombination.</title>
        <authorList>
            <person name="Ross J.A."/>
            <person name="Koboldt D.C."/>
            <person name="Staisch J.E."/>
            <person name="Chamberlin H.M."/>
            <person name="Gupta B.P."/>
            <person name="Miller R.D."/>
            <person name="Baird S.E."/>
            <person name="Haag E.S."/>
        </authorList>
    </citation>
    <scope>NUCLEOTIDE SEQUENCE [LARGE SCALE GENOMIC DNA]</scope>
    <source>
        <strain evidence="16 17">AF16</strain>
    </source>
</reference>
<reference evidence="16 17" key="1">
    <citation type="journal article" date="2003" name="PLoS Biol.">
        <title>The genome sequence of Caenorhabditis briggsae: a platform for comparative genomics.</title>
        <authorList>
            <person name="Stein L.D."/>
            <person name="Bao Z."/>
            <person name="Blasiar D."/>
            <person name="Blumenthal T."/>
            <person name="Brent M.R."/>
            <person name="Chen N."/>
            <person name="Chinwalla A."/>
            <person name="Clarke L."/>
            <person name="Clee C."/>
            <person name="Coghlan A."/>
            <person name="Coulson A."/>
            <person name="D'Eustachio P."/>
            <person name="Fitch D.H."/>
            <person name="Fulton L.A."/>
            <person name="Fulton R.E."/>
            <person name="Griffiths-Jones S."/>
            <person name="Harris T.W."/>
            <person name="Hillier L.W."/>
            <person name="Kamath R."/>
            <person name="Kuwabara P.E."/>
            <person name="Mardis E.R."/>
            <person name="Marra M.A."/>
            <person name="Miner T.L."/>
            <person name="Minx P."/>
            <person name="Mullikin J.C."/>
            <person name="Plumb R.W."/>
            <person name="Rogers J."/>
            <person name="Schein J.E."/>
            <person name="Sohrmann M."/>
            <person name="Spieth J."/>
            <person name="Stajich J.E."/>
            <person name="Wei C."/>
            <person name="Willey D."/>
            <person name="Wilson R.K."/>
            <person name="Durbin R."/>
            <person name="Waterston R.H."/>
        </authorList>
    </citation>
    <scope>NUCLEOTIDE SEQUENCE [LARGE SCALE GENOMIC DNA]</scope>
    <source>
        <strain evidence="16 17">AF16</strain>
    </source>
</reference>
<feature type="compositionally biased region" description="Basic residues" evidence="12">
    <location>
        <begin position="69"/>
        <end position="81"/>
    </location>
</feature>
<feature type="compositionally biased region" description="Acidic residues" evidence="12">
    <location>
        <begin position="1"/>
        <end position="26"/>
    </location>
</feature>
<dbReference type="Pfam" id="PF23284">
    <property type="entry name" value="KOW2_Spt5"/>
    <property type="match status" value="1"/>
</dbReference>
<keyword evidence="7" id="KW-0805">Transcription regulation</keyword>
<evidence type="ECO:0000259" key="15">
    <source>
        <dbReference type="SMART" id="SM01104"/>
    </source>
</evidence>
<evidence type="ECO:0000256" key="11">
    <source>
        <dbReference type="PIRNR" id="PIRNR036945"/>
    </source>
</evidence>